<dbReference type="CDD" id="cd08897">
    <property type="entry name" value="SRPBCC_CalC_Aha1-like_4"/>
    <property type="match status" value="1"/>
</dbReference>
<dbReference type="RefSeq" id="WP_057933008.1">
    <property type="nucleotide sequence ID" value="NZ_LMZQ01000009.1"/>
</dbReference>
<organism evidence="3 4">
    <name type="scientific">Pedobacter ginsenosidimutans</name>
    <dbReference type="NCBI Taxonomy" id="687842"/>
    <lineage>
        <taxon>Bacteria</taxon>
        <taxon>Pseudomonadati</taxon>
        <taxon>Bacteroidota</taxon>
        <taxon>Sphingobacteriia</taxon>
        <taxon>Sphingobacteriales</taxon>
        <taxon>Sphingobacteriaceae</taxon>
        <taxon>Pedobacter</taxon>
    </lineage>
</organism>
<reference evidence="3 4" key="1">
    <citation type="submission" date="2015-11" db="EMBL/GenBank/DDBJ databases">
        <title>Sequence of Pedobacter ginsenosidimutans.</title>
        <authorList>
            <person name="Carson E."/>
            <person name="Keyser V."/>
            <person name="Newman J."/>
            <person name="Miller J."/>
        </authorList>
    </citation>
    <scope>NUCLEOTIDE SEQUENCE [LARGE SCALE GENOMIC DNA]</scope>
    <source>
        <strain evidence="3 4">KACC 14530</strain>
    </source>
</reference>
<evidence type="ECO:0000313" key="4">
    <source>
        <dbReference type="Proteomes" id="UP000051950"/>
    </source>
</evidence>
<feature type="domain" description="Activator of Hsp90 ATPase homologue 1/2-like C-terminal" evidence="2">
    <location>
        <begin position="14"/>
        <end position="136"/>
    </location>
</feature>
<keyword evidence="4" id="KW-1185">Reference proteome</keyword>
<dbReference type="Gene3D" id="3.30.530.20">
    <property type="match status" value="1"/>
</dbReference>
<evidence type="ECO:0000259" key="2">
    <source>
        <dbReference type="Pfam" id="PF08327"/>
    </source>
</evidence>
<name>A0A0T5VNX5_9SPHI</name>
<gene>
    <name evidence="3" type="ORF">ASU31_14515</name>
</gene>
<evidence type="ECO:0000313" key="3">
    <source>
        <dbReference type="EMBL" id="KRT15559.1"/>
    </source>
</evidence>
<evidence type="ECO:0000256" key="1">
    <source>
        <dbReference type="ARBA" id="ARBA00006817"/>
    </source>
</evidence>
<dbReference type="AlphaFoldDB" id="A0A0T5VNX5"/>
<comment type="similarity">
    <text evidence="1">Belongs to the AHA1 family.</text>
</comment>
<protein>
    <submittedName>
        <fullName evidence="3">Polyketide cyclase</fullName>
    </submittedName>
</protein>
<sequence>MENKTSITVETTVNAPVEKVWEFWNNPDHITKWAFASPDWHTPYSENDLKVGGKFKSTMAAKDGSMSFDFGGTYTTVDQHKKIEYTMEDGRTVSIIFDALSEQTRVTETFDAESTNPIEMQRGGWQAILDNFKSYTEES</sequence>
<dbReference type="InterPro" id="IPR013538">
    <property type="entry name" value="ASHA1/2-like_C"/>
</dbReference>
<dbReference type="InterPro" id="IPR023393">
    <property type="entry name" value="START-like_dom_sf"/>
</dbReference>
<dbReference type="EMBL" id="LMZQ01000009">
    <property type="protein sequence ID" value="KRT15559.1"/>
    <property type="molecule type" value="Genomic_DNA"/>
</dbReference>
<comment type="caution">
    <text evidence="3">The sequence shown here is derived from an EMBL/GenBank/DDBJ whole genome shotgun (WGS) entry which is preliminary data.</text>
</comment>
<dbReference type="STRING" id="687842.ASU31_14515"/>
<accession>A0A0T5VNX5</accession>
<dbReference type="Pfam" id="PF08327">
    <property type="entry name" value="AHSA1"/>
    <property type="match status" value="1"/>
</dbReference>
<dbReference type="SUPFAM" id="SSF55961">
    <property type="entry name" value="Bet v1-like"/>
    <property type="match status" value="1"/>
</dbReference>
<proteinExistence type="inferred from homology"/>
<dbReference type="Proteomes" id="UP000051950">
    <property type="component" value="Unassembled WGS sequence"/>
</dbReference>
<dbReference type="OrthoDB" id="384974at2"/>